<dbReference type="EMBL" id="KZ452040">
    <property type="protein sequence ID" value="PKA49208.1"/>
    <property type="molecule type" value="Genomic_DNA"/>
</dbReference>
<dbReference type="EC" id="4.2.3.-" evidence="6"/>
<dbReference type="CDD" id="cd00684">
    <property type="entry name" value="Terpene_cyclase_plant_C1"/>
    <property type="match status" value="1"/>
</dbReference>
<dbReference type="PANTHER" id="PTHR31225">
    <property type="entry name" value="OS04G0344100 PROTEIN-RELATED"/>
    <property type="match status" value="1"/>
</dbReference>
<keyword evidence="3" id="KW-0460">Magnesium</keyword>
<accession>A0A2I0A0Y6</accession>
<dbReference type="SFLD" id="SFLDG01019">
    <property type="entry name" value="Terpene_Cyclase_Like_1_C_Termi"/>
    <property type="match status" value="1"/>
</dbReference>
<evidence type="ECO:0000256" key="1">
    <source>
        <dbReference type="ARBA" id="ARBA00001946"/>
    </source>
</evidence>
<dbReference type="Pfam" id="PF01397">
    <property type="entry name" value="Terpene_synth"/>
    <property type="match status" value="1"/>
</dbReference>
<dbReference type="Gene3D" id="1.50.10.130">
    <property type="entry name" value="Terpene synthase, N-terminal domain"/>
    <property type="match status" value="1"/>
</dbReference>
<dbReference type="SFLD" id="SFLDS00005">
    <property type="entry name" value="Isoprenoid_Synthase_Type_I"/>
    <property type="match status" value="1"/>
</dbReference>
<dbReference type="InterPro" id="IPR044814">
    <property type="entry name" value="Terpene_cyclase_plant_C1"/>
</dbReference>
<proteinExistence type="predicted"/>
<protein>
    <submittedName>
        <fullName evidence="6">Myrcene synthase, chloroplastic</fullName>
        <ecNumber evidence="6">4.2.3.-</ecNumber>
    </submittedName>
</protein>
<keyword evidence="2" id="KW-0479">Metal-binding</keyword>
<keyword evidence="6" id="KW-0456">Lyase</keyword>
<feature type="domain" description="Terpene synthase N-terminal" evidence="4">
    <location>
        <begin position="4"/>
        <end position="164"/>
    </location>
</feature>
<evidence type="ECO:0000259" key="5">
    <source>
        <dbReference type="Pfam" id="PF03936"/>
    </source>
</evidence>
<name>A0A2I0A0Y6_9ASPA</name>
<dbReference type="InterPro" id="IPR050148">
    <property type="entry name" value="Terpene_synthase-like"/>
</dbReference>
<dbReference type="InterPro" id="IPR005630">
    <property type="entry name" value="Terpene_synthase_metal-bd"/>
</dbReference>
<dbReference type="GO" id="GO:0000287">
    <property type="term" value="F:magnesium ion binding"/>
    <property type="evidence" value="ECO:0007669"/>
    <property type="project" value="InterPro"/>
</dbReference>
<dbReference type="Proteomes" id="UP000236161">
    <property type="component" value="Unassembled WGS sequence"/>
</dbReference>
<dbReference type="InterPro" id="IPR008930">
    <property type="entry name" value="Terpenoid_cyclase/PrenylTrfase"/>
</dbReference>
<evidence type="ECO:0000313" key="6">
    <source>
        <dbReference type="EMBL" id="PKA49208.1"/>
    </source>
</evidence>
<dbReference type="GO" id="GO:0010333">
    <property type="term" value="F:terpene synthase activity"/>
    <property type="evidence" value="ECO:0007669"/>
    <property type="project" value="InterPro"/>
</dbReference>
<dbReference type="InterPro" id="IPR008949">
    <property type="entry name" value="Isoprenoid_synthase_dom_sf"/>
</dbReference>
<organism evidence="6 7">
    <name type="scientific">Apostasia shenzhenica</name>
    <dbReference type="NCBI Taxonomy" id="1088818"/>
    <lineage>
        <taxon>Eukaryota</taxon>
        <taxon>Viridiplantae</taxon>
        <taxon>Streptophyta</taxon>
        <taxon>Embryophyta</taxon>
        <taxon>Tracheophyta</taxon>
        <taxon>Spermatophyta</taxon>
        <taxon>Magnoliopsida</taxon>
        <taxon>Liliopsida</taxon>
        <taxon>Asparagales</taxon>
        <taxon>Orchidaceae</taxon>
        <taxon>Apostasioideae</taxon>
        <taxon>Apostasia</taxon>
    </lineage>
</organism>
<sequence length="516" mass="59872">MNVRREWLKEQVKLLITKKKSVIEQLELIDTLGQLGVAYLFELEIKDVLSSISSSIEIIISDMEESVNLHGIALLFRLFREYGDLQNSQLSLESLIRSIKSESLKVNIEQDIKGLLSVYEASYLAFGGEDELDEAGEFAAKQLSELRKNSSLDPKLGEQIDYALEIPLHWRVPRLHARWFIDFHSNQKKIDSNLLELAKLDYNRIQSLYKKELKELSRWWKDLNLVCEELGFARNRPMENYLWALGCAYEPQFWRSRKENFKIICLIAIIDDIYDIFGTLDELELLTNAIEQWIIAPELPEYMKICLLAFFNTVNDIANKILLEKGLHIQLYLRQSCVDICKAYLTEARWYHGGHTPKLHEYLENAWISIGANVVLTEAYCLSDDLTAEALENFKFYPDVLRHSSILIRLYDDLGTSSAEMQRGDVPKSVQCYMNDKNVSESDARKYIKRFLIRKHWKALNERFAANPNLLGSFKTGLLGLPRISQFLYQFGDGYADPNFESQNRVIKFLIEPIPL</sequence>
<dbReference type="SUPFAM" id="SSF48576">
    <property type="entry name" value="Terpenoid synthases"/>
    <property type="match status" value="1"/>
</dbReference>
<gene>
    <name evidence="6" type="ORF">AXF42_Ash010893</name>
</gene>
<dbReference type="GO" id="GO:0016102">
    <property type="term" value="P:diterpenoid biosynthetic process"/>
    <property type="evidence" value="ECO:0007669"/>
    <property type="project" value="InterPro"/>
</dbReference>
<dbReference type="STRING" id="1088818.A0A2I0A0Y6"/>
<dbReference type="Gene3D" id="1.10.600.10">
    <property type="entry name" value="Farnesyl Diphosphate Synthase"/>
    <property type="match status" value="1"/>
</dbReference>
<dbReference type="PANTHER" id="PTHR31225:SF252">
    <property type="entry name" value="TERPENE SYNTHASE 12-RELATED"/>
    <property type="match status" value="1"/>
</dbReference>
<dbReference type="InterPro" id="IPR001906">
    <property type="entry name" value="Terpene_synth_N"/>
</dbReference>
<dbReference type="SUPFAM" id="SSF48239">
    <property type="entry name" value="Terpenoid cyclases/Protein prenyltransferases"/>
    <property type="match status" value="1"/>
</dbReference>
<feature type="domain" description="Terpene synthase metal-binding" evidence="5">
    <location>
        <begin position="222"/>
        <end position="458"/>
    </location>
</feature>
<dbReference type="Pfam" id="PF03936">
    <property type="entry name" value="Terpene_synth_C"/>
    <property type="match status" value="1"/>
</dbReference>
<dbReference type="FunFam" id="1.10.600.10:FF:000007">
    <property type="entry name" value="Isoprene synthase, chloroplastic"/>
    <property type="match status" value="1"/>
</dbReference>
<dbReference type="InterPro" id="IPR036965">
    <property type="entry name" value="Terpene_synth_N_sf"/>
</dbReference>
<evidence type="ECO:0000313" key="7">
    <source>
        <dbReference type="Proteomes" id="UP000236161"/>
    </source>
</evidence>
<dbReference type="OrthoDB" id="1936865at2759"/>
<reference evidence="6 7" key="1">
    <citation type="journal article" date="2017" name="Nature">
        <title>The Apostasia genome and the evolution of orchids.</title>
        <authorList>
            <person name="Zhang G.Q."/>
            <person name="Liu K.W."/>
            <person name="Li Z."/>
            <person name="Lohaus R."/>
            <person name="Hsiao Y.Y."/>
            <person name="Niu S.C."/>
            <person name="Wang J.Y."/>
            <person name="Lin Y.C."/>
            <person name="Xu Q."/>
            <person name="Chen L.J."/>
            <person name="Yoshida K."/>
            <person name="Fujiwara S."/>
            <person name="Wang Z.W."/>
            <person name="Zhang Y.Q."/>
            <person name="Mitsuda N."/>
            <person name="Wang M."/>
            <person name="Liu G.H."/>
            <person name="Pecoraro L."/>
            <person name="Huang H.X."/>
            <person name="Xiao X.J."/>
            <person name="Lin M."/>
            <person name="Wu X.Y."/>
            <person name="Wu W.L."/>
            <person name="Chen Y.Y."/>
            <person name="Chang S.B."/>
            <person name="Sakamoto S."/>
            <person name="Ohme-Takagi M."/>
            <person name="Yagi M."/>
            <person name="Zeng S.J."/>
            <person name="Shen C.Y."/>
            <person name="Yeh C.M."/>
            <person name="Luo Y.B."/>
            <person name="Tsai W.C."/>
            <person name="Van de Peer Y."/>
            <person name="Liu Z.J."/>
        </authorList>
    </citation>
    <scope>NUCLEOTIDE SEQUENCE [LARGE SCALE GENOMIC DNA]</scope>
    <source>
        <strain evidence="7">cv. Shenzhen</strain>
        <tissue evidence="6">Stem</tissue>
    </source>
</reference>
<evidence type="ECO:0000259" key="4">
    <source>
        <dbReference type="Pfam" id="PF01397"/>
    </source>
</evidence>
<dbReference type="AlphaFoldDB" id="A0A2I0A0Y6"/>
<dbReference type="InterPro" id="IPR034741">
    <property type="entry name" value="Terpene_cyclase-like_1_C"/>
</dbReference>
<comment type="cofactor">
    <cofactor evidence="1">
        <name>Mg(2+)</name>
        <dbReference type="ChEBI" id="CHEBI:18420"/>
    </cofactor>
</comment>
<evidence type="ECO:0000256" key="2">
    <source>
        <dbReference type="ARBA" id="ARBA00022723"/>
    </source>
</evidence>
<evidence type="ECO:0000256" key="3">
    <source>
        <dbReference type="ARBA" id="ARBA00022842"/>
    </source>
</evidence>
<keyword evidence="7" id="KW-1185">Reference proteome</keyword>